<evidence type="ECO:0000256" key="1">
    <source>
        <dbReference type="SAM" id="MobiDB-lite"/>
    </source>
</evidence>
<keyword evidence="3" id="KW-1185">Reference proteome</keyword>
<feature type="compositionally biased region" description="Acidic residues" evidence="1">
    <location>
        <begin position="88"/>
        <end position="100"/>
    </location>
</feature>
<reference evidence="2 3" key="1">
    <citation type="journal article" date="2012" name="Science">
        <title>The Paleozoic origin of enzymatic lignin decomposition reconstructed from 31 fungal genomes.</title>
        <authorList>
            <person name="Floudas D."/>
            <person name="Binder M."/>
            <person name="Riley R."/>
            <person name="Barry K."/>
            <person name="Blanchette R.A."/>
            <person name="Henrissat B."/>
            <person name="Martinez A.T."/>
            <person name="Otillar R."/>
            <person name="Spatafora J.W."/>
            <person name="Yadav J.S."/>
            <person name="Aerts A."/>
            <person name="Benoit I."/>
            <person name="Boyd A."/>
            <person name="Carlson A."/>
            <person name="Copeland A."/>
            <person name="Coutinho P.M."/>
            <person name="de Vries R.P."/>
            <person name="Ferreira P."/>
            <person name="Findley K."/>
            <person name="Foster B."/>
            <person name="Gaskell J."/>
            <person name="Glotzer D."/>
            <person name="Gorecki P."/>
            <person name="Heitman J."/>
            <person name="Hesse C."/>
            <person name="Hori C."/>
            <person name="Igarashi K."/>
            <person name="Jurgens J.A."/>
            <person name="Kallen N."/>
            <person name="Kersten P."/>
            <person name="Kohler A."/>
            <person name="Kuees U."/>
            <person name="Kumar T.K.A."/>
            <person name="Kuo A."/>
            <person name="LaButti K."/>
            <person name="Larrondo L.F."/>
            <person name="Lindquist E."/>
            <person name="Ling A."/>
            <person name="Lombard V."/>
            <person name="Lucas S."/>
            <person name="Lundell T."/>
            <person name="Martin R."/>
            <person name="McLaughlin D.J."/>
            <person name="Morgenstern I."/>
            <person name="Morin E."/>
            <person name="Murat C."/>
            <person name="Nagy L.G."/>
            <person name="Nolan M."/>
            <person name="Ohm R.A."/>
            <person name="Patyshakuliyeva A."/>
            <person name="Rokas A."/>
            <person name="Ruiz-Duenas F.J."/>
            <person name="Sabat G."/>
            <person name="Salamov A."/>
            <person name="Samejima M."/>
            <person name="Schmutz J."/>
            <person name="Slot J.C."/>
            <person name="St John F."/>
            <person name="Stenlid J."/>
            <person name="Sun H."/>
            <person name="Sun S."/>
            <person name="Syed K."/>
            <person name="Tsang A."/>
            <person name="Wiebenga A."/>
            <person name="Young D."/>
            <person name="Pisabarro A."/>
            <person name="Eastwood D.C."/>
            <person name="Martin F."/>
            <person name="Cullen D."/>
            <person name="Grigoriev I.V."/>
            <person name="Hibbett D.S."/>
        </authorList>
    </citation>
    <scope>NUCLEOTIDE SEQUENCE [LARGE SCALE GENOMIC DNA]</scope>
    <source>
        <strain evidence="2 3">DJM-731 SS1</strain>
    </source>
</reference>
<dbReference type="GeneID" id="63683784"/>
<name>M5FY29_DACPD</name>
<dbReference type="Proteomes" id="UP000030653">
    <property type="component" value="Unassembled WGS sequence"/>
</dbReference>
<accession>M5FY29</accession>
<dbReference type="HOGENOM" id="CLU_2158268_0_0_1"/>
<dbReference type="RefSeq" id="XP_040627582.1">
    <property type="nucleotide sequence ID" value="XM_040768722.1"/>
</dbReference>
<evidence type="ECO:0000313" key="3">
    <source>
        <dbReference type="Proteomes" id="UP000030653"/>
    </source>
</evidence>
<dbReference type="EMBL" id="JH795866">
    <property type="protein sequence ID" value="EJU00685.1"/>
    <property type="molecule type" value="Genomic_DNA"/>
</dbReference>
<protein>
    <submittedName>
        <fullName evidence="2">Uncharacterized protein</fullName>
    </submittedName>
</protein>
<gene>
    <name evidence="2" type="ORF">DACRYDRAFT_108752</name>
</gene>
<sequence length="111" mass="12417">MVDALKHELHQDAIPFENGAALFMSDDMIDYLPEDMGTQTHSMPADDSVAVLSTSTHESTYDIREQGNLEHLAMNTFASSDMVFSMEEETIGEPDEDPFADFDKWLNQPSA</sequence>
<proteinExistence type="predicted"/>
<evidence type="ECO:0000313" key="2">
    <source>
        <dbReference type="EMBL" id="EJU00685.1"/>
    </source>
</evidence>
<organism evidence="2 3">
    <name type="scientific">Dacryopinax primogenitus (strain DJM 731)</name>
    <name type="common">Brown rot fungus</name>
    <dbReference type="NCBI Taxonomy" id="1858805"/>
    <lineage>
        <taxon>Eukaryota</taxon>
        <taxon>Fungi</taxon>
        <taxon>Dikarya</taxon>
        <taxon>Basidiomycota</taxon>
        <taxon>Agaricomycotina</taxon>
        <taxon>Dacrymycetes</taxon>
        <taxon>Dacrymycetales</taxon>
        <taxon>Dacrymycetaceae</taxon>
        <taxon>Dacryopinax</taxon>
    </lineage>
</organism>
<feature type="region of interest" description="Disordered" evidence="1">
    <location>
        <begin position="88"/>
        <end position="111"/>
    </location>
</feature>
<dbReference type="AlphaFoldDB" id="M5FY29"/>